<comment type="caution">
    <text evidence="1">The sequence shown here is derived from an EMBL/GenBank/DDBJ whole genome shotgun (WGS) entry which is preliminary data.</text>
</comment>
<dbReference type="Proteomes" id="UP000281915">
    <property type="component" value="Unassembled WGS sequence"/>
</dbReference>
<dbReference type="InterPro" id="IPR050155">
    <property type="entry name" value="HAD-like_hydrolase_sf"/>
</dbReference>
<name>A0A3M8DBA0_9BACL</name>
<dbReference type="RefSeq" id="WP_122912255.1">
    <property type="nucleotide sequence ID" value="NZ_RHHT01000005.1"/>
</dbReference>
<dbReference type="AlphaFoldDB" id="A0A3M8DBA0"/>
<dbReference type="Pfam" id="PF00702">
    <property type="entry name" value="Hydrolase"/>
    <property type="match status" value="1"/>
</dbReference>
<evidence type="ECO:0000313" key="1">
    <source>
        <dbReference type="EMBL" id="RNB84901.1"/>
    </source>
</evidence>
<protein>
    <submittedName>
        <fullName evidence="1">HAD family hydrolase</fullName>
    </submittedName>
</protein>
<dbReference type="GO" id="GO:0006281">
    <property type="term" value="P:DNA repair"/>
    <property type="evidence" value="ECO:0007669"/>
    <property type="project" value="TreeGrafter"/>
</dbReference>
<dbReference type="SUPFAM" id="SSF56784">
    <property type="entry name" value="HAD-like"/>
    <property type="match status" value="1"/>
</dbReference>
<dbReference type="PANTHER" id="PTHR43434:SF1">
    <property type="entry name" value="PHOSPHOGLYCOLATE PHOSPHATASE"/>
    <property type="match status" value="1"/>
</dbReference>
<organism evidence="1 2">
    <name type="scientific">Brevibacillus panacihumi</name>
    <dbReference type="NCBI Taxonomy" id="497735"/>
    <lineage>
        <taxon>Bacteria</taxon>
        <taxon>Bacillati</taxon>
        <taxon>Bacillota</taxon>
        <taxon>Bacilli</taxon>
        <taxon>Bacillales</taxon>
        <taxon>Paenibacillaceae</taxon>
        <taxon>Brevibacillus</taxon>
    </lineage>
</organism>
<dbReference type="InterPro" id="IPR023214">
    <property type="entry name" value="HAD_sf"/>
</dbReference>
<dbReference type="InterPro" id="IPR036412">
    <property type="entry name" value="HAD-like_sf"/>
</dbReference>
<evidence type="ECO:0000313" key="2">
    <source>
        <dbReference type="Proteomes" id="UP000281915"/>
    </source>
</evidence>
<dbReference type="PANTHER" id="PTHR43434">
    <property type="entry name" value="PHOSPHOGLYCOLATE PHOSPHATASE"/>
    <property type="match status" value="1"/>
</dbReference>
<proteinExistence type="predicted"/>
<gene>
    <name evidence="1" type="ORF">EDM58_04285</name>
</gene>
<accession>A0A3M8DBA0</accession>
<dbReference type="GO" id="GO:0008967">
    <property type="term" value="F:phosphoglycolate phosphatase activity"/>
    <property type="evidence" value="ECO:0007669"/>
    <property type="project" value="TreeGrafter"/>
</dbReference>
<dbReference type="Gene3D" id="3.40.50.1000">
    <property type="entry name" value="HAD superfamily/HAD-like"/>
    <property type="match status" value="1"/>
</dbReference>
<reference evidence="1 2" key="1">
    <citation type="submission" date="2018-10" db="EMBL/GenBank/DDBJ databases">
        <title>Phylogenomics of Brevibacillus.</title>
        <authorList>
            <person name="Dunlap C."/>
        </authorList>
    </citation>
    <scope>NUCLEOTIDE SEQUENCE [LARGE SCALE GENOMIC DNA]</scope>
    <source>
        <strain evidence="1 2">JCM 15085</strain>
    </source>
</reference>
<dbReference type="SFLD" id="SFLDG01129">
    <property type="entry name" value="C1.5:_HAD__Beta-PGM__Phosphata"/>
    <property type="match status" value="1"/>
</dbReference>
<dbReference type="EMBL" id="RHHT01000005">
    <property type="protein sequence ID" value="RNB84901.1"/>
    <property type="molecule type" value="Genomic_DNA"/>
</dbReference>
<sequence>MIKTILFDVDGVMLSEERYFDASALTVWEMLYSPQYLGLKGDAFTPSPVESQIRTVREQVFAKDEVLNFIKSRGINSNWDMVFLTFSYQLIHLVEALKPKLGSDAVNLLVNQIGREQVDQLREWAAEHAADFRVDYAAFTADFAKGSAQKAEMLVYLNQIAKERCGVETQMFSRSSELWQLCQETFQEWYLGDDRVADSIGRATMQPGKTGFLTDEIPIVPPAEMIELFKTLKEKGYTLGIGTGRPTIETHVPLREMGILEWFDPNRVVTASHVLEVEGEFPALAPMSKPHPISYVKGMLGLDTPNSEAVNFSLPISNGEEVLIVGDSLADFLAARSIGCKFAATLTGLSGQEARAKFEEVKADYILDDVRGILSIL</sequence>
<keyword evidence="1" id="KW-0378">Hydrolase</keyword>
<dbReference type="SFLD" id="SFLDS00003">
    <property type="entry name" value="Haloacid_Dehalogenase"/>
    <property type="match status" value="1"/>
</dbReference>